<comment type="caution">
    <text evidence="7">The sequence shown here is derived from an EMBL/GenBank/DDBJ whole genome shotgun (WGS) entry which is preliminary data.</text>
</comment>
<evidence type="ECO:0000313" key="8">
    <source>
        <dbReference type="Proteomes" id="UP000695264"/>
    </source>
</evidence>
<dbReference type="RefSeq" id="WP_168104449.1">
    <property type="nucleotide sequence ID" value="NZ_JAATEN010000031.1"/>
</dbReference>
<gene>
    <name evidence="7" type="ORF">HCK00_25745</name>
</gene>
<dbReference type="Proteomes" id="UP000695264">
    <property type="component" value="Unassembled WGS sequence"/>
</dbReference>
<keyword evidence="2" id="KW-0479">Metal-binding</keyword>
<protein>
    <submittedName>
        <fullName evidence="7">Cysteine dioxygenase</fullName>
    </submittedName>
</protein>
<organism evidence="7 8">
    <name type="scientific">Streptomyces zingiberis</name>
    <dbReference type="NCBI Taxonomy" id="2053010"/>
    <lineage>
        <taxon>Bacteria</taxon>
        <taxon>Bacillati</taxon>
        <taxon>Actinomycetota</taxon>
        <taxon>Actinomycetes</taxon>
        <taxon>Kitasatosporales</taxon>
        <taxon>Streptomycetaceae</taxon>
        <taxon>Streptomyces</taxon>
    </lineage>
</organism>
<dbReference type="Pfam" id="PF05995">
    <property type="entry name" value="CDO_I"/>
    <property type="match status" value="1"/>
</dbReference>
<dbReference type="InterPro" id="IPR014710">
    <property type="entry name" value="RmlC-like_jellyroll"/>
</dbReference>
<accession>A0ABX1C1Q5</accession>
<dbReference type="EMBL" id="JAATEN010000031">
    <property type="protein sequence ID" value="NJQ03827.1"/>
    <property type="molecule type" value="Genomic_DNA"/>
</dbReference>
<evidence type="ECO:0000256" key="3">
    <source>
        <dbReference type="ARBA" id="ARBA00022964"/>
    </source>
</evidence>
<dbReference type="SUPFAM" id="SSF51182">
    <property type="entry name" value="RmlC-like cupins"/>
    <property type="match status" value="1"/>
</dbReference>
<comment type="similarity">
    <text evidence="1">Belongs to the cysteine dioxygenase family.</text>
</comment>
<dbReference type="InterPro" id="IPR011051">
    <property type="entry name" value="RmlC_Cupin_sf"/>
</dbReference>
<dbReference type="InterPro" id="IPR010300">
    <property type="entry name" value="CDO_1"/>
</dbReference>
<keyword evidence="3 7" id="KW-0223">Dioxygenase</keyword>
<evidence type="ECO:0000256" key="6">
    <source>
        <dbReference type="SAM" id="MobiDB-lite"/>
    </source>
</evidence>
<dbReference type="PANTHER" id="PTHR12918">
    <property type="entry name" value="CYSTEINE DIOXYGENASE"/>
    <property type="match status" value="1"/>
</dbReference>
<dbReference type="CDD" id="cd10548">
    <property type="entry name" value="cupin_CDO"/>
    <property type="match status" value="1"/>
</dbReference>
<feature type="region of interest" description="Disordered" evidence="6">
    <location>
        <begin position="29"/>
        <end position="67"/>
    </location>
</feature>
<keyword evidence="4" id="KW-0560">Oxidoreductase</keyword>
<reference evidence="7 8" key="1">
    <citation type="submission" date="2020-03" db="EMBL/GenBank/DDBJ databases">
        <title>WGS of actinomycetes isolated from Thailand.</title>
        <authorList>
            <person name="Thawai C."/>
        </authorList>
    </citation>
    <scope>NUCLEOTIDE SEQUENCE [LARGE SCALE GENOMIC DNA]</scope>
    <source>
        <strain evidence="7 8">PLAI 1-29</strain>
    </source>
</reference>
<sequence>MDTVPSLAASPRDAAPVILTAARAATVAAGPTPTAPPTAGATPTAAPASARTSPGAATPAGSTVPAEVSTPAALGDLVGRFAARRDLWLPRVRFEAPGRYWTRLESDEAHEVWLLTWLPGQGTEIHGHGGSVGAFTVVRGELTEYAFPPTSQPVHPVARRLPEGGLRAFGRRYIHQVTNEGEEPAVSIHAYSPSLSAMSYYRHLPDGRLVVDRTEGVDA</sequence>
<dbReference type="GO" id="GO:0051213">
    <property type="term" value="F:dioxygenase activity"/>
    <property type="evidence" value="ECO:0007669"/>
    <property type="project" value="UniProtKB-KW"/>
</dbReference>
<keyword evidence="8" id="KW-1185">Reference proteome</keyword>
<proteinExistence type="inferred from homology"/>
<name>A0ABX1C1Q5_9ACTN</name>
<dbReference type="PANTHER" id="PTHR12918:SF1">
    <property type="entry name" value="CYSTEINE DIOXYGENASE TYPE 1"/>
    <property type="match status" value="1"/>
</dbReference>
<keyword evidence="5" id="KW-0408">Iron</keyword>
<dbReference type="Gene3D" id="2.60.120.10">
    <property type="entry name" value="Jelly Rolls"/>
    <property type="match status" value="1"/>
</dbReference>
<evidence type="ECO:0000256" key="5">
    <source>
        <dbReference type="ARBA" id="ARBA00023004"/>
    </source>
</evidence>
<evidence type="ECO:0000256" key="2">
    <source>
        <dbReference type="ARBA" id="ARBA00022723"/>
    </source>
</evidence>
<evidence type="ECO:0000256" key="1">
    <source>
        <dbReference type="ARBA" id="ARBA00006622"/>
    </source>
</evidence>
<evidence type="ECO:0000256" key="4">
    <source>
        <dbReference type="ARBA" id="ARBA00023002"/>
    </source>
</evidence>
<feature type="compositionally biased region" description="Low complexity" evidence="6">
    <location>
        <begin position="29"/>
        <end position="61"/>
    </location>
</feature>
<evidence type="ECO:0000313" key="7">
    <source>
        <dbReference type="EMBL" id="NJQ03827.1"/>
    </source>
</evidence>